<accession>A0A975PLG6</accession>
<dbReference type="KEGG" id="sual:KDD17_09030"/>
<dbReference type="RefSeq" id="WP_212703375.1">
    <property type="nucleotide sequence ID" value="NZ_CP073581.1"/>
</dbReference>
<dbReference type="GO" id="GO:0015774">
    <property type="term" value="P:polysaccharide transport"/>
    <property type="evidence" value="ECO:0007669"/>
    <property type="project" value="InterPro"/>
</dbReference>
<dbReference type="EMBL" id="CP073581">
    <property type="protein sequence ID" value="QUJ75170.1"/>
    <property type="molecule type" value="Genomic_DNA"/>
</dbReference>
<evidence type="ECO:0008006" key="3">
    <source>
        <dbReference type="Google" id="ProtNLM"/>
    </source>
</evidence>
<keyword evidence="2" id="KW-1185">Reference proteome</keyword>
<dbReference type="GO" id="GO:0000271">
    <property type="term" value="P:polysaccharide biosynthetic process"/>
    <property type="evidence" value="ECO:0007669"/>
    <property type="project" value="InterPro"/>
</dbReference>
<evidence type="ECO:0000313" key="1">
    <source>
        <dbReference type="EMBL" id="QUJ75170.1"/>
    </source>
</evidence>
<dbReference type="InterPro" id="IPR043148">
    <property type="entry name" value="TagF_C"/>
</dbReference>
<name>A0A975PLG6_9RHOB</name>
<dbReference type="Gene3D" id="3.40.50.12580">
    <property type="match status" value="1"/>
</dbReference>
<sequence>MRFVFHLPGSWLGPGGSGLMPFYRKLVEGLSERGIPFELRKLDRDTVLDQVAADDAFHVVNHGAFAHPRLRNVGLAYIYPFWHVDPQGIRAASSIAAREFDPRDTDADAAQVFFKRLRGRLVIARQSRYPQPQEAVDLPRGVAVFLQSEAHRGVEETAYIPPFEMVEAVCRATDAPVMVKLHPLDKDRKAADRLDALATAHPHLHIVSANIHDMIAAARHVVTINSAVGIEAYLHRKPVILCGQSDFHHIATVAHTADDMAEALNAPVKLRPYDKYIHWYFAQNCLSTTEPALIDRFIARFEDPSA</sequence>
<organism evidence="1 2">
    <name type="scientific">Sulfitobacter albidus</name>
    <dbReference type="NCBI Taxonomy" id="2829501"/>
    <lineage>
        <taxon>Bacteria</taxon>
        <taxon>Pseudomonadati</taxon>
        <taxon>Pseudomonadota</taxon>
        <taxon>Alphaproteobacteria</taxon>
        <taxon>Rhodobacterales</taxon>
        <taxon>Roseobacteraceae</taxon>
        <taxon>Sulfitobacter</taxon>
    </lineage>
</organism>
<dbReference type="AlphaFoldDB" id="A0A975PLG6"/>
<reference evidence="1" key="1">
    <citation type="submission" date="2021-04" db="EMBL/GenBank/DDBJ databases">
        <title>Complete genome sequence for Sulfitobacter sp. strain JK7-1.</title>
        <authorList>
            <person name="Park S.-J."/>
        </authorList>
    </citation>
    <scope>NUCLEOTIDE SEQUENCE</scope>
    <source>
        <strain evidence="1">JK7-1</strain>
    </source>
</reference>
<evidence type="ECO:0000313" key="2">
    <source>
        <dbReference type="Proteomes" id="UP000683291"/>
    </source>
</evidence>
<dbReference type="Pfam" id="PF05159">
    <property type="entry name" value="Capsule_synth"/>
    <property type="match status" value="1"/>
</dbReference>
<dbReference type="Proteomes" id="UP000683291">
    <property type="component" value="Chromosome 1"/>
</dbReference>
<proteinExistence type="predicted"/>
<protein>
    <recommendedName>
        <fullName evidence="3">Capsule polysaccharide biosynthesis protein</fullName>
    </recommendedName>
</protein>
<gene>
    <name evidence="1" type="ORF">KDD17_09030</name>
</gene>
<dbReference type="InterPro" id="IPR007833">
    <property type="entry name" value="Capsule_polysaccharide_synth"/>
</dbReference>